<keyword evidence="15" id="KW-0378">Hydrolase</keyword>
<organism evidence="15 16">
    <name type="scientific">candidate division WWE3 bacterium CG_4_8_14_3_um_filter_42_11</name>
    <dbReference type="NCBI Taxonomy" id="1975076"/>
    <lineage>
        <taxon>Bacteria</taxon>
        <taxon>Katanobacteria</taxon>
    </lineage>
</organism>
<feature type="non-terminal residue" evidence="15">
    <location>
        <position position="284"/>
    </location>
</feature>
<dbReference type="PANTHER" id="PTHR48082:SF2">
    <property type="entry name" value="ATP SYNTHASE SUBUNIT ALPHA, MITOCHONDRIAL"/>
    <property type="match status" value="1"/>
</dbReference>
<comment type="subcellular location">
    <subcellularLocation>
        <location evidence="1">Membrane</location>
    </subcellularLocation>
</comment>
<keyword evidence="9" id="KW-0472">Membrane</keyword>
<dbReference type="InterPro" id="IPR005294">
    <property type="entry name" value="ATP_synth_F1_asu"/>
</dbReference>
<dbReference type="GO" id="GO:0043531">
    <property type="term" value="F:ADP binding"/>
    <property type="evidence" value="ECO:0007669"/>
    <property type="project" value="TreeGrafter"/>
</dbReference>
<protein>
    <submittedName>
        <fullName evidence="15">F0F1 ATP synthase subunit alpha</fullName>
        <ecNumber evidence="15">3.6.3.14</ecNumber>
    </submittedName>
</protein>
<dbReference type="InterPro" id="IPR000194">
    <property type="entry name" value="ATPase_F1/V1/A1_a/bsu_nucl-bd"/>
</dbReference>
<dbReference type="GO" id="GO:0005524">
    <property type="term" value="F:ATP binding"/>
    <property type="evidence" value="ECO:0007669"/>
    <property type="project" value="UniProtKB-KW"/>
</dbReference>
<dbReference type="EMBL" id="PFQS01000129">
    <property type="protein sequence ID" value="PJC68066.1"/>
    <property type="molecule type" value="Genomic_DNA"/>
</dbReference>
<dbReference type="GO" id="GO:0016787">
    <property type="term" value="F:hydrolase activity"/>
    <property type="evidence" value="ECO:0007669"/>
    <property type="project" value="UniProtKB-KW"/>
</dbReference>
<dbReference type="Pfam" id="PF02874">
    <property type="entry name" value="ATP-synt_ab_N"/>
    <property type="match status" value="1"/>
</dbReference>
<keyword evidence="6" id="KW-0067">ATP-binding</keyword>
<evidence type="ECO:0000256" key="4">
    <source>
        <dbReference type="ARBA" id="ARBA00022741"/>
    </source>
</evidence>
<keyword evidence="5" id="KW-0375">Hydrogen ion transport</keyword>
<dbReference type="SUPFAM" id="SSF50615">
    <property type="entry name" value="N-terminal domain of alpha and beta subunits of F1 ATP synthase"/>
    <property type="match status" value="1"/>
</dbReference>
<keyword evidence="3" id="KW-0813">Transport</keyword>
<keyword evidence="11" id="KW-0066">ATP synthesis</keyword>
<accession>A0A2M8G5Y2</accession>
<dbReference type="Gene3D" id="2.40.30.20">
    <property type="match status" value="1"/>
</dbReference>
<dbReference type="EC" id="3.6.3.14" evidence="15"/>
<keyword evidence="4" id="KW-0547">Nucleotide-binding</keyword>
<dbReference type="FunFam" id="3.40.50.300:FF:002432">
    <property type="entry name" value="ATP synthase subunit alpha, mitochondrial"/>
    <property type="match status" value="1"/>
</dbReference>
<dbReference type="InterPro" id="IPR027417">
    <property type="entry name" value="P-loop_NTPase"/>
</dbReference>
<gene>
    <name evidence="15" type="ORF">CO015_05360</name>
</gene>
<comment type="similarity">
    <text evidence="2">Belongs to the ATPase alpha/beta chains family.</text>
</comment>
<dbReference type="InterPro" id="IPR036121">
    <property type="entry name" value="ATPase_F1/V1/A1_a/bsu_N_sf"/>
</dbReference>
<evidence type="ECO:0000259" key="13">
    <source>
        <dbReference type="Pfam" id="PF00006"/>
    </source>
</evidence>
<proteinExistence type="inferred from homology"/>
<keyword evidence="10" id="KW-0139">CF(1)</keyword>
<evidence type="ECO:0000256" key="6">
    <source>
        <dbReference type="ARBA" id="ARBA00022840"/>
    </source>
</evidence>
<evidence type="ECO:0000256" key="3">
    <source>
        <dbReference type="ARBA" id="ARBA00022448"/>
    </source>
</evidence>
<dbReference type="GO" id="GO:0046933">
    <property type="term" value="F:proton-transporting ATP synthase activity, rotational mechanism"/>
    <property type="evidence" value="ECO:0007669"/>
    <property type="project" value="InterPro"/>
</dbReference>
<feature type="domain" description="ATPase F1/V1/A1 complex alpha/beta subunit N-terminal" evidence="14">
    <location>
        <begin position="26"/>
        <end position="91"/>
    </location>
</feature>
<evidence type="ECO:0000256" key="10">
    <source>
        <dbReference type="ARBA" id="ARBA00023196"/>
    </source>
</evidence>
<comment type="caution">
    <text evidence="15">The sequence shown here is derived from an EMBL/GenBank/DDBJ whole genome shotgun (WGS) entry which is preliminary data.</text>
</comment>
<evidence type="ECO:0000313" key="16">
    <source>
        <dbReference type="Proteomes" id="UP000229438"/>
    </source>
</evidence>
<dbReference type="Gene3D" id="3.40.50.300">
    <property type="entry name" value="P-loop containing nucleotide triphosphate hydrolases"/>
    <property type="match status" value="1"/>
</dbReference>
<feature type="domain" description="ATPase F1/V1/A1 complex alpha/beta subunit nucleotide-binding" evidence="13">
    <location>
        <begin position="148"/>
        <end position="284"/>
    </location>
</feature>
<evidence type="ECO:0000256" key="5">
    <source>
        <dbReference type="ARBA" id="ARBA00022781"/>
    </source>
</evidence>
<dbReference type="GO" id="GO:0045259">
    <property type="term" value="C:proton-transporting ATP synthase complex"/>
    <property type="evidence" value="ECO:0007669"/>
    <property type="project" value="UniProtKB-KW"/>
</dbReference>
<evidence type="ECO:0000256" key="9">
    <source>
        <dbReference type="ARBA" id="ARBA00023136"/>
    </source>
</evidence>
<evidence type="ECO:0000256" key="8">
    <source>
        <dbReference type="ARBA" id="ARBA00023065"/>
    </source>
</evidence>
<dbReference type="InterPro" id="IPR004100">
    <property type="entry name" value="ATPase_F1/V1/A1_a/bsu_N"/>
</dbReference>
<evidence type="ECO:0000313" key="15">
    <source>
        <dbReference type="EMBL" id="PJC68066.1"/>
    </source>
</evidence>
<evidence type="ECO:0000256" key="1">
    <source>
        <dbReference type="ARBA" id="ARBA00004370"/>
    </source>
</evidence>
<evidence type="ECO:0000259" key="14">
    <source>
        <dbReference type="Pfam" id="PF02874"/>
    </source>
</evidence>
<dbReference type="CDD" id="cd18116">
    <property type="entry name" value="ATP-synt_F1_alpha_N"/>
    <property type="match status" value="1"/>
</dbReference>
<comment type="subunit">
    <text evidence="12">F-type ATPases have 2 components, CF(1) - the catalytic core - and CF(0) - the membrane proton channel. CF(1) has five subunits: alpha(3), beta(3), gamma(1), delta(1), epsilon(1). CF(0) has four main subunits: a(1), b(1), b'(1) and c(9-12).</text>
</comment>
<keyword evidence="7" id="KW-1278">Translocase</keyword>
<reference evidence="16" key="1">
    <citation type="submission" date="2017-09" db="EMBL/GenBank/DDBJ databases">
        <title>Depth-based differentiation of microbial function through sediment-hosted aquifers and enrichment of novel symbionts in the deep terrestrial subsurface.</title>
        <authorList>
            <person name="Probst A.J."/>
            <person name="Ladd B."/>
            <person name="Jarett J.K."/>
            <person name="Geller-Mcgrath D.E."/>
            <person name="Sieber C.M.K."/>
            <person name="Emerson J.B."/>
            <person name="Anantharaman K."/>
            <person name="Thomas B.C."/>
            <person name="Malmstrom R."/>
            <person name="Stieglmeier M."/>
            <person name="Klingl A."/>
            <person name="Woyke T."/>
            <person name="Ryan C.M."/>
            <person name="Banfield J.F."/>
        </authorList>
    </citation>
    <scope>NUCLEOTIDE SEQUENCE [LARGE SCALE GENOMIC DNA]</scope>
</reference>
<evidence type="ECO:0000256" key="12">
    <source>
        <dbReference type="ARBA" id="ARBA00026013"/>
    </source>
</evidence>
<evidence type="ECO:0000256" key="11">
    <source>
        <dbReference type="ARBA" id="ARBA00023310"/>
    </source>
</evidence>
<evidence type="ECO:0000256" key="2">
    <source>
        <dbReference type="ARBA" id="ARBA00008936"/>
    </source>
</evidence>
<dbReference type="Proteomes" id="UP000229438">
    <property type="component" value="Unassembled WGS sequence"/>
</dbReference>
<keyword evidence="8" id="KW-0406">Ion transport</keyword>
<dbReference type="Pfam" id="PF00006">
    <property type="entry name" value="ATP-synt_ab"/>
    <property type="match status" value="1"/>
</dbReference>
<name>A0A2M8G5Y2_UNCKA</name>
<evidence type="ECO:0000256" key="7">
    <source>
        <dbReference type="ARBA" id="ARBA00022967"/>
    </source>
</evidence>
<dbReference type="InterPro" id="IPR023366">
    <property type="entry name" value="ATP_synth_asu-like_sf"/>
</dbReference>
<dbReference type="PANTHER" id="PTHR48082">
    <property type="entry name" value="ATP SYNTHASE SUBUNIT ALPHA, MITOCHONDRIAL"/>
    <property type="match status" value="1"/>
</dbReference>
<dbReference type="SUPFAM" id="SSF52540">
    <property type="entry name" value="P-loop containing nucleoside triphosphate hydrolases"/>
    <property type="match status" value="1"/>
</dbReference>
<dbReference type="AlphaFoldDB" id="A0A2M8G5Y2"/>
<sequence length="284" mass="31431">MPKEVVFTEDFLKKLKSFQTKSVLTNVGYIASLGDGVVEINGLSEAGYNEILEFTHDVFGVVFNLGEDRVGSIILGDFEKLQEGDEVKTTGRILEIPVSEHLIGRVVDPLARPLDGKGEILAKKAYPLEKIAPGVIQRQSVNTPLQTGIKAIDSMIPIGRGQRELIIGDRGTGKTALVIDTIMNQKDQEVVCIYVSIGQKTARLRQIIDRLEKYKAFDYTIVVAANASDPTSLQYIAPYAGVAIGEYFMDQGRDVLIVYDDLTKHAWAYRQISLLMRRPSGREA</sequence>